<dbReference type="InterPro" id="IPR003118">
    <property type="entry name" value="Pointed_dom"/>
</dbReference>
<dbReference type="PANTHER" id="PTHR11849:SF201">
    <property type="entry name" value="ETS DNA-BINDING PROTEIN POKKURI"/>
    <property type="match status" value="1"/>
</dbReference>
<evidence type="ECO:0000256" key="3">
    <source>
        <dbReference type="RuleBase" id="RU004019"/>
    </source>
</evidence>
<evidence type="ECO:0008006" key="9">
    <source>
        <dbReference type="Google" id="ProtNLM"/>
    </source>
</evidence>
<dbReference type="AlphaFoldDB" id="A0A9D4MLV3"/>
<organism evidence="7 8">
    <name type="scientific">Dreissena polymorpha</name>
    <name type="common">Zebra mussel</name>
    <name type="synonym">Mytilus polymorpha</name>
    <dbReference type="NCBI Taxonomy" id="45954"/>
    <lineage>
        <taxon>Eukaryota</taxon>
        <taxon>Metazoa</taxon>
        <taxon>Spiralia</taxon>
        <taxon>Lophotrochozoa</taxon>
        <taxon>Mollusca</taxon>
        <taxon>Bivalvia</taxon>
        <taxon>Autobranchia</taxon>
        <taxon>Heteroconchia</taxon>
        <taxon>Euheterodonta</taxon>
        <taxon>Imparidentia</taxon>
        <taxon>Neoheterodontei</taxon>
        <taxon>Myida</taxon>
        <taxon>Dreissenoidea</taxon>
        <taxon>Dreissenidae</taxon>
        <taxon>Dreissena</taxon>
    </lineage>
</organism>
<sequence length="496" mass="55779">MSVSSDFPSTSMTNTSMLQPASLATHPQSWTKGEVTAWLRWCTEEYSIEPIPPEKFDLNGKALCLLTKTDFMDRIPRNGDVLYNSLIKLISKHQPGRSVFTGVSHSVPESKKSSASDRLYQTSVLSHPNLLIIPHAASPPQLSGLHSLTYHSRPAYVPIRPNHPHISPHEHDSCHGQSSVNGDMIFDELNTGAGNSPECRLLWEFIHLLLSNRKYTTYVSWENQEDYVFRINNPTGLAELWGQQKNRSNMTYEKLSRALRYYYRMNIIKKVPGKRLTYRFLQSPSKIQKGQRGAKPHYKLSLNELEDTDIAPDAPKSAPAAIKLDPDQDSSNGSSPEEFAHTCSTSSISFPRPAYPFSADKPSVYYSRLELQTRPTFSDVLSESERIFSQRPLAYLAHTSIQSFQNSEHLMLPYLAGSSTPRVQSPSYGRENDYFRPHSSYSMDAVSGRFSNRPDSIHFGNPSLCLPGAFGTEHRSSTSLQSEPEDLSIRSKNVTS</sequence>
<dbReference type="Gene3D" id="1.10.10.10">
    <property type="entry name" value="Winged helix-like DNA-binding domain superfamily/Winged helix DNA-binding domain"/>
    <property type="match status" value="1"/>
</dbReference>
<dbReference type="Pfam" id="PF02198">
    <property type="entry name" value="SAM_PNT"/>
    <property type="match status" value="1"/>
</dbReference>
<feature type="region of interest" description="Disordered" evidence="4">
    <location>
        <begin position="1"/>
        <end position="25"/>
    </location>
</feature>
<reference evidence="7" key="2">
    <citation type="submission" date="2020-11" db="EMBL/GenBank/DDBJ databases">
        <authorList>
            <person name="McCartney M.A."/>
            <person name="Auch B."/>
            <person name="Kono T."/>
            <person name="Mallez S."/>
            <person name="Becker A."/>
            <person name="Gohl D.M."/>
            <person name="Silverstein K.A.T."/>
            <person name="Koren S."/>
            <person name="Bechman K.B."/>
            <person name="Herman A."/>
            <person name="Abrahante J.E."/>
            <person name="Garbe J."/>
        </authorList>
    </citation>
    <scope>NUCLEOTIDE SEQUENCE</scope>
    <source>
        <strain evidence="7">Duluth1</strain>
        <tissue evidence="7">Whole animal</tissue>
    </source>
</reference>
<feature type="domain" description="ETS" evidence="5">
    <location>
        <begin position="200"/>
        <end position="281"/>
    </location>
</feature>
<keyword evidence="2 3" id="KW-0238">DNA-binding</keyword>
<dbReference type="SMART" id="SM00413">
    <property type="entry name" value="ETS"/>
    <property type="match status" value="1"/>
</dbReference>
<keyword evidence="3" id="KW-0539">Nucleus</keyword>
<dbReference type="Pfam" id="PF00178">
    <property type="entry name" value="Ets"/>
    <property type="match status" value="1"/>
</dbReference>
<dbReference type="InterPro" id="IPR013761">
    <property type="entry name" value="SAM/pointed_sf"/>
</dbReference>
<evidence type="ECO:0000313" key="8">
    <source>
        <dbReference type="Proteomes" id="UP000828390"/>
    </source>
</evidence>
<dbReference type="InterPro" id="IPR036388">
    <property type="entry name" value="WH-like_DNA-bd_sf"/>
</dbReference>
<feature type="region of interest" description="Disordered" evidence="4">
    <location>
        <begin position="309"/>
        <end position="345"/>
    </location>
</feature>
<dbReference type="PRINTS" id="PR00454">
    <property type="entry name" value="ETSDOMAIN"/>
</dbReference>
<evidence type="ECO:0000256" key="2">
    <source>
        <dbReference type="ARBA" id="ARBA00023125"/>
    </source>
</evidence>
<evidence type="ECO:0000256" key="1">
    <source>
        <dbReference type="ARBA" id="ARBA00005562"/>
    </source>
</evidence>
<feature type="domain" description="PNT" evidence="6">
    <location>
        <begin position="9"/>
        <end position="93"/>
    </location>
</feature>
<dbReference type="OrthoDB" id="10042983at2759"/>
<dbReference type="EMBL" id="JAIWYP010000001">
    <property type="protein sequence ID" value="KAH3877647.1"/>
    <property type="molecule type" value="Genomic_DNA"/>
</dbReference>
<name>A0A9D4MLV3_DREPO</name>
<dbReference type="InterPro" id="IPR046328">
    <property type="entry name" value="ETS_fam"/>
</dbReference>
<comment type="similarity">
    <text evidence="1 3">Belongs to the ETS family.</text>
</comment>
<dbReference type="PROSITE" id="PS51433">
    <property type="entry name" value="PNT"/>
    <property type="match status" value="1"/>
</dbReference>
<accession>A0A9D4MLV3</accession>
<feature type="region of interest" description="Disordered" evidence="4">
    <location>
        <begin position="470"/>
        <end position="496"/>
    </location>
</feature>
<protein>
    <recommendedName>
        <fullName evidence="9">Transcription factor ETV6</fullName>
    </recommendedName>
</protein>
<evidence type="ECO:0000313" key="7">
    <source>
        <dbReference type="EMBL" id="KAH3877647.1"/>
    </source>
</evidence>
<keyword evidence="8" id="KW-1185">Reference proteome</keyword>
<dbReference type="GO" id="GO:0000981">
    <property type="term" value="F:DNA-binding transcription factor activity, RNA polymerase II-specific"/>
    <property type="evidence" value="ECO:0007669"/>
    <property type="project" value="TreeGrafter"/>
</dbReference>
<dbReference type="GO" id="GO:0043565">
    <property type="term" value="F:sequence-specific DNA binding"/>
    <property type="evidence" value="ECO:0007669"/>
    <property type="project" value="InterPro"/>
</dbReference>
<dbReference type="PANTHER" id="PTHR11849">
    <property type="entry name" value="ETS"/>
    <property type="match status" value="1"/>
</dbReference>
<dbReference type="Gene3D" id="1.10.150.50">
    <property type="entry name" value="Transcription Factor, Ets-1"/>
    <property type="match status" value="1"/>
</dbReference>
<evidence type="ECO:0000259" key="6">
    <source>
        <dbReference type="PROSITE" id="PS51433"/>
    </source>
</evidence>
<reference evidence="7" key="1">
    <citation type="journal article" date="2019" name="bioRxiv">
        <title>The Genome of the Zebra Mussel, Dreissena polymorpha: A Resource for Invasive Species Research.</title>
        <authorList>
            <person name="McCartney M.A."/>
            <person name="Auch B."/>
            <person name="Kono T."/>
            <person name="Mallez S."/>
            <person name="Zhang Y."/>
            <person name="Obille A."/>
            <person name="Becker A."/>
            <person name="Abrahante J.E."/>
            <person name="Garbe J."/>
            <person name="Badalamenti J.P."/>
            <person name="Herman A."/>
            <person name="Mangelson H."/>
            <person name="Liachko I."/>
            <person name="Sullivan S."/>
            <person name="Sone E.D."/>
            <person name="Koren S."/>
            <person name="Silverstein K.A.T."/>
            <person name="Beckman K.B."/>
            <person name="Gohl D.M."/>
        </authorList>
    </citation>
    <scope>NUCLEOTIDE SEQUENCE</scope>
    <source>
        <strain evidence="7">Duluth1</strain>
        <tissue evidence="7">Whole animal</tissue>
    </source>
</reference>
<dbReference type="SUPFAM" id="SSF47769">
    <property type="entry name" value="SAM/Pointed domain"/>
    <property type="match status" value="1"/>
</dbReference>
<comment type="subcellular location">
    <subcellularLocation>
        <location evidence="3">Nucleus</location>
    </subcellularLocation>
</comment>
<dbReference type="SMART" id="SM00251">
    <property type="entry name" value="SAM_PNT"/>
    <property type="match status" value="1"/>
</dbReference>
<dbReference type="GO" id="GO:0030154">
    <property type="term" value="P:cell differentiation"/>
    <property type="evidence" value="ECO:0007669"/>
    <property type="project" value="TreeGrafter"/>
</dbReference>
<dbReference type="SUPFAM" id="SSF46785">
    <property type="entry name" value="Winged helix' DNA-binding domain"/>
    <property type="match status" value="1"/>
</dbReference>
<dbReference type="InterPro" id="IPR000418">
    <property type="entry name" value="Ets_dom"/>
</dbReference>
<dbReference type="GO" id="GO:0005634">
    <property type="term" value="C:nucleus"/>
    <property type="evidence" value="ECO:0007669"/>
    <property type="project" value="UniProtKB-SubCell"/>
</dbReference>
<evidence type="ECO:0000256" key="4">
    <source>
        <dbReference type="SAM" id="MobiDB-lite"/>
    </source>
</evidence>
<dbReference type="InterPro" id="IPR036390">
    <property type="entry name" value="WH_DNA-bd_sf"/>
</dbReference>
<feature type="compositionally biased region" description="Polar residues" evidence="4">
    <location>
        <begin position="1"/>
        <end position="19"/>
    </location>
</feature>
<dbReference type="PROSITE" id="PS50061">
    <property type="entry name" value="ETS_DOMAIN_3"/>
    <property type="match status" value="1"/>
</dbReference>
<proteinExistence type="inferred from homology"/>
<dbReference type="Proteomes" id="UP000828390">
    <property type="component" value="Unassembled WGS sequence"/>
</dbReference>
<evidence type="ECO:0000259" key="5">
    <source>
        <dbReference type="PROSITE" id="PS50061"/>
    </source>
</evidence>
<gene>
    <name evidence="7" type="ORF">DPMN_001523</name>
</gene>
<comment type="caution">
    <text evidence="7">The sequence shown here is derived from an EMBL/GenBank/DDBJ whole genome shotgun (WGS) entry which is preliminary data.</text>
</comment>
<dbReference type="PROSITE" id="PS00346">
    <property type="entry name" value="ETS_DOMAIN_2"/>
    <property type="match status" value="1"/>
</dbReference>